<keyword evidence="3" id="KW-1185">Reference proteome</keyword>
<gene>
    <name evidence="2" type="ORF">SAMN06265827_105172</name>
</gene>
<dbReference type="Gene3D" id="3.30.420.130">
    <property type="entry name" value="Dinitrogenase iron-molybdenum cofactor biosynthesis domain"/>
    <property type="match status" value="1"/>
</dbReference>
<evidence type="ECO:0000313" key="2">
    <source>
        <dbReference type="EMBL" id="SNY19691.1"/>
    </source>
</evidence>
<evidence type="ECO:0000313" key="3">
    <source>
        <dbReference type="Proteomes" id="UP000219573"/>
    </source>
</evidence>
<dbReference type="OrthoDB" id="280278at2"/>
<organism evidence="2 3">
    <name type="scientific">Orenia metallireducens</name>
    <dbReference type="NCBI Taxonomy" id="1413210"/>
    <lineage>
        <taxon>Bacteria</taxon>
        <taxon>Bacillati</taxon>
        <taxon>Bacillota</taxon>
        <taxon>Clostridia</taxon>
        <taxon>Halanaerobiales</taxon>
        <taxon>Halobacteroidaceae</taxon>
        <taxon>Orenia</taxon>
    </lineage>
</organism>
<dbReference type="PANTHER" id="PTHR42983">
    <property type="entry name" value="DINITROGENASE IRON-MOLYBDENUM COFACTOR PROTEIN-RELATED"/>
    <property type="match status" value="1"/>
</dbReference>
<dbReference type="PANTHER" id="PTHR42983:SF1">
    <property type="entry name" value="IRON-MOLYBDENUM PROTEIN"/>
    <property type="match status" value="1"/>
</dbReference>
<name>A0A285GBA7_9FIRM</name>
<dbReference type="EMBL" id="OBDZ01000005">
    <property type="protein sequence ID" value="SNY19691.1"/>
    <property type="molecule type" value="Genomic_DNA"/>
</dbReference>
<proteinExistence type="predicted"/>
<protein>
    <submittedName>
        <fullName evidence="2">Predicted Fe-Mo cluster-binding protein, NifX family</fullName>
    </submittedName>
</protein>
<feature type="domain" description="Dinitrogenase iron-molybdenum cofactor biosynthesis" evidence="1">
    <location>
        <begin position="9"/>
        <end position="96"/>
    </location>
</feature>
<dbReference type="SUPFAM" id="SSF53146">
    <property type="entry name" value="Nitrogenase accessory factor-like"/>
    <property type="match status" value="1"/>
</dbReference>
<evidence type="ECO:0000259" key="1">
    <source>
        <dbReference type="Pfam" id="PF02579"/>
    </source>
</evidence>
<accession>A0A285GBA7</accession>
<reference evidence="3" key="1">
    <citation type="submission" date="2017-09" db="EMBL/GenBank/DDBJ databases">
        <authorList>
            <person name="Varghese N."/>
            <person name="Submissions S."/>
        </authorList>
    </citation>
    <scope>NUCLEOTIDE SEQUENCE [LARGE SCALE GENOMIC DNA]</scope>
    <source>
        <strain evidence="3">MSL47</strain>
    </source>
</reference>
<dbReference type="AlphaFoldDB" id="A0A285GBA7"/>
<dbReference type="CDD" id="cd00851">
    <property type="entry name" value="MTH1175"/>
    <property type="match status" value="1"/>
</dbReference>
<dbReference type="InterPro" id="IPR033913">
    <property type="entry name" value="MTH1175_dom"/>
</dbReference>
<dbReference type="InterPro" id="IPR003731">
    <property type="entry name" value="Di-Nase_FeMo-co_biosynth"/>
</dbReference>
<sequence>MKIAIPSQGSTVAGHFGHCPEFTIVEVDNQEVVREERIANPGHKPGFLPKFLHGLEVNVILAGGMGQRAVDLFNQNQIEVVTGASGLVKDVVNSYLANNLELKDNICNHDDTAEHECSH</sequence>
<dbReference type="Pfam" id="PF02579">
    <property type="entry name" value="Nitro_FeMo-Co"/>
    <property type="match status" value="1"/>
</dbReference>
<dbReference type="Proteomes" id="UP000219573">
    <property type="component" value="Unassembled WGS sequence"/>
</dbReference>
<dbReference type="RefSeq" id="WP_097016993.1">
    <property type="nucleotide sequence ID" value="NZ_OBDZ01000005.1"/>
</dbReference>
<dbReference type="STRING" id="1413210.U472_12355"/>
<dbReference type="InterPro" id="IPR036105">
    <property type="entry name" value="DiNase_FeMo-co_biosyn_sf"/>
</dbReference>